<keyword evidence="1" id="KW-0472">Membrane</keyword>
<accession>A0AAN5CEK3</accession>
<dbReference type="InterPro" id="IPR053220">
    <property type="entry name" value="Nematode_rcpt-like_serp_H"/>
</dbReference>
<proteinExistence type="predicted"/>
<gene>
    <name evidence="3" type="ORF">PMAYCL1PPCAC_09081</name>
</gene>
<dbReference type="Proteomes" id="UP001328107">
    <property type="component" value="Unassembled WGS sequence"/>
</dbReference>
<feature type="transmembrane region" description="Helical" evidence="1">
    <location>
        <begin position="76"/>
        <end position="98"/>
    </location>
</feature>
<keyword evidence="2" id="KW-0732">Signal</keyword>
<organism evidence="3 4">
    <name type="scientific">Pristionchus mayeri</name>
    <dbReference type="NCBI Taxonomy" id="1317129"/>
    <lineage>
        <taxon>Eukaryota</taxon>
        <taxon>Metazoa</taxon>
        <taxon>Ecdysozoa</taxon>
        <taxon>Nematoda</taxon>
        <taxon>Chromadorea</taxon>
        <taxon>Rhabditida</taxon>
        <taxon>Rhabditina</taxon>
        <taxon>Diplogasteromorpha</taxon>
        <taxon>Diplogasteroidea</taxon>
        <taxon>Neodiplogasteridae</taxon>
        <taxon>Pristionchus</taxon>
    </lineage>
</organism>
<name>A0AAN5CEK3_9BILA</name>
<keyword evidence="1" id="KW-0812">Transmembrane</keyword>
<reference evidence="4" key="1">
    <citation type="submission" date="2022-10" db="EMBL/GenBank/DDBJ databases">
        <title>Genome assembly of Pristionchus species.</title>
        <authorList>
            <person name="Yoshida K."/>
            <person name="Sommer R.J."/>
        </authorList>
    </citation>
    <scope>NUCLEOTIDE SEQUENCE [LARGE SCALE GENOMIC DNA]</scope>
    <source>
        <strain evidence="4">RS5460</strain>
    </source>
</reference>
<evidence type="ECO:0000256" key="2">
    <source>
        <dbReference type="SAM" id="SignalP"/>
    </source>
</evidence>
<feature type="non-terminal residue" evidence="3">
    <location>
        <position position="1"/>
    </location>
</feature>
<dbReference type="PANTHER" id="PTHR22941:SF26">
    <property type="entry name" value="SERPENTINE RECEPTOR, CLASS H"/>
    <property type="match status" value="1"/>
</dbReference>
<feature type="signal peptide" evidence="2">
    <location>
        <begin position="1"/>
        <end position="19"/>
    </location>
</feature>
<dbReference type="AlphaFoldDB" id="A0AAN5CEK3"/>
<feature type="transmembrane region" description="Helical" evidence="1">
    <location>
        <begin position="34"/>
        <end position="56"/>
    </location>
</feature>
<dbReference type="EMBL" id="BTRK01000002">
    <property type="protein sequence ID" value="GMR38886.1"/>
    <property type="molecule type" value="Genomic_DNA"/>
</dbReference>
<evidence type="ECO:0008006" key="5">
    <source>
        <dbReference type="Google" id="ProtNLM"/>
    </source>
</evidence>
<sequence>SFTIAIIVMLVQLVRKVKEANNWASSATKRYQRLAVRSLVLQGSLPTLVYFIPMFGNTFIQVAPALFEVGERFNRFGLFLFIFLKDSTILSPILWIFLTKHTFASSLVILYCSPSYRKKLASISIPY</sequence>
<feature type="chain" id="PRO_5042937995" description="G protein-coupled receptor" evidence="2">
    <location>
        <begin position="20"/>
        <end position="127"/>
    </location>
</feature>
<keyword evidence="4" id="KW-1185">Reference proteome</keyword>
<evidence type="ECO:0000313" key="3">
    <source>
        <dbReference type="EMBL" id="GMR38886.1"/>
    </source>
</evidence>
<protein>
    <recommendedName>
        <fullName evidence="5">G protein-coupled receptor</fullName>
    </recommendedName>
</protein>
<evidence type="ECO:0000256" key="1">
    <source>
        <dbReference type="SAM" id="Phobius"/>
    </source>
</evidence>
<evidence type="ECO:0000313" key="4">
    <source>
        <dbReference type="Proteomes" id="UP001328107"/>
    </source>
</evidence>
<feature type="non-terminal residue" evidence="3">
    <location>
        <position position="127"/>
    </location>
</feature>
<comment type="caution">
    <text evidence="3">The sequence shown here is derived from an EMBL/GenBank/DDBJ whole genome shotgun (WGS) entry which is preliminary data.</text>
</comment>
<dbReference type="PANTHER" id="PTHR22941">
    <property type="entry name" value="SERPENTINE RECEPTOR"/>
    <property type="match status" value="1"/>
</dbReference>
<keyword evidence="1" id="KW-1133">Transmembrane helix</keyword>